<evidence type="ECO:0000256" key="1">
    <source>
        <dbReference type="SAM" id="MobiDB-lite"/>
    </source>
</evidence>
<evidence type="ECO:0000313" key="3">
    <source>
        <dbReference type="Proteomes" id="UP001189429"/>
    </source>
</evidence>
<sequence>MRPLGPRLRAPLGLVLARPSQPPLARPRAAAAGWQLPNSRCASAASAARPPRSQFLQRRPDQEQAAPAGGEAAGAPAAAGGGEKQGAQQPQRYGPLDVDLQPKDQLRPLLPTWNPPPTRRPRPEELELSARLRFLLEDRWWAATIREVGEGQVKVGYDGWPSRHDEWVPLDSDRLYLHESHHADYVAPPLPKRYERQSATDAEGNPIVTIRPPRPKVYDPEKERLKRMLRPPLPYNPEKEGPPRVGAQTSSNLTRRPAEEVTTNG</sequence>
<dbReference type="InterPro" id="IPR004092">
    <property type="entry name" value="Mbt"/>
</dbReference>
<dbReference type="SUPFAM" id="SSF54160">
    <property type="entry name" value="Chromo domain-like"/>
    <property type="match status" value="1"/>
</dbReference>
<evidence type="ECO:0000313" key="2">
    <source>
        <dbReference type="EMBL" id="CAK0848827.1"/>
    </source>
</evidence>
<feature type="compositionally biased region" description="Basic and acidic residues" evidence="1">
    <location>
        <begin position="216"/>
        <end position="226"/>
    </location>
</feature>
<dbReference type="Pfam" id="PF02820">
    <property type="entry name" value="MBT"/>
    <property type="match status" value="1"/>
</dbReference>
<comment type="caution">
    <text evidence="2">The sequence shown here is derived from an EMBL/GenBank/DDBJ whole genome shotgun (WGS) entry which is preliminary data.</text>
</comment>
<protein>
    <submittedName>
        <fullName evidence="2">Uncharacterized protein</fullName>
    </submittedName>
</protein>
<feature type="compositionally biased region" description="Low complexity" evidence="1">
    <location>
        <begin position="39"/>
        <end position="53"/>
    </location>
</feature>
<gene>
    <name evidence="2" type="ORF">PCOR1329_LOCUS41684</name>
</gene>
<proteinExistence type="predicted"/>
<organism evidence="2 3">
    <name type="scientific">Prorocentrum cordatum</name>
    <dbReference type="NCBI Taxonomy" id="2364126"/>
    <lineage>
        <taxon>Eukaryota</taxon>
        <taxon>Sar</taxon>
        <taxon>Alveolata</taxon>
        <taxon>Dinophyceae</taxon>
        <taxon>Prorocentrales</taxon>
        <taxon>Prorocentraceae</taxon>
        <taxon>Prorocentrum</taxon>
    </lineage>
</organism>
<feature type="region of interest" description="Disordered" evidence="1">
    <location>
        <begin position="205"/>
        <end position="265"/>
    </location>
</feature>
<reference evidence="2" key="1">
    <citation type="submission" date="2023-10" db="EMBL/GenBank/DDBJ databases">
        <authorList>
            <person name="Chen Y."/>
            <person name="Shah S."/>
            <person name="Dougan E. K."/>
            <person name="Thang M."/>
            <person name="Chan C."/>
        </authorList>
    </citation>
    <scope>NUCLEOTIDE SEQUENCE [LARGE SCALE GENOMIC DNA]</scope>
</reference>
<dbReference type="InterPro" id="IPR016197">
    <property type="entry name" value="Chromo-like_dom_sf"/>
</dbReference>
<accession>A0ABN9TRQ9</accession>
<feature type="region of interest" description="Disordered" evidence="1">
    <location>
        <begin position="39"/>
        <end position="124"/>
    </location>
</feature>
<dbReference type="Proteomes" id="UP001189429">
    <property type="component" value="Unassembled WGS sequence"/>
</dbReference>
<dbReference type="Gene3D" id="2.30.30.140">
    <property type="match status" value="1"/>
</dbReference>
<keyword evidence="3" id="KW-1185">Reference proteome</keyword>
<dbReference type="EMBL" id="CAUYUJ010015014">
    <property type="protein sequence ID" value="CAK0848827.1"/>
    <property type="molecule type" value="Genomic_DNA"/>
</dbReference>
<name>A0ABN9TRQ9_9DINO</name>
<feature type="compositionally biased region" description="Low complexity" evidence="1">
    <location>
        <begin position="63"/>
        <end position="78"/>
    </location>
</feature>